<dbReference type="InterPro" id="IPR037066">
    <property type="entry name" value="Plug_dom_sf"/>
</dbReference>
<keyword evidence="10" id="KW-0732">Signal</keyword>
<evidence type="ECO:0000256" key="9">
    <source>
        <dbReference type="RuleBase" id="RU003357"/>
    </source>
</evidence>
<keyword evidence="2 8" id="KW-0813">Transport</keyword>
<evidence type="ECO:0000256" key="2">
    <source>
        <dbReference type="ARBA" id="ARBA00022448"/>
    </source>
</evidence>
<evidence type="ECO:0000256" key="10">
    <source>
        <dbReference type="SAM" id="SignalP"/>
    </source>
</evidence>
<dbReference type="Gene3D" id="2.170.130.10">
    <property type="entry name" value="TonB-dependent receptor, plug domain"/>
    <property type="match status" value="1"/>
</dbReference>
<dbReference type="Gene3D" id="2.40.170.20">
    <property type="entry name" value="TonB-dependent receptor, beta-barrel domain"/>
    <property type="match status" value="1"/>
</dbReference>
<dbReference type="Pfam" id="PF13715">
    <property type="entry name" value="CarbopepD_reg_2"/>
    <property type="match status" value="1"/>
</dbReference>
<keyword evidence="4 8" id="KW-0812">Transmembrane</keyword>
<dbReference type="InterPro" id="IPR039426">
    <property type="entry name" value="TonB-dep_rcpt-like"/>
</dbReference>
<evidence type="ECO:0000256" key="1">
    <source>
        <dbReference type="ARBA" id="ARBA00004571"/>
    </source>
</evidence>
<evidence type="ECO:0000256" key="7">
    <source>
        <dbReference type="ARBA" id="ARBA00023237"/>
    </source>
</evidence>
<dbReference type="InterPro" id="IPR012910">
    <property type="entry name" value="Plug_dom"/>
</dbReference>
<keyword evidence="3 8" id="KW-1134">Transmembrane beta strand</keyword>
<organism evidence="13 14">
    <name type="scientific">Aureibaculum flavum</name>
    <dbReference type="NCBI Taxonomy" id="2795986"/>
    <lineage>
        <taxon>Bacteria</taxon>
        <taxon>Pseudomonadati</taxon>
        <taxon>Bacteroidota</taxon>
        <taxon>Flavobacteriia</taxon>
        <taxon>Flavobacteriales</taxon>
        <taxon>Flavobacteriaceae</taxon>
        <taxon>Aureibaculum</taxon>
    </lineage>
</organism>
<evidence type="ECO:0000256" key="5">
    <source>
        <dbReference type="ARBA" id="ARBA00023077"/>
    </source>
</evidence>
<proteinExistence type="inferred from homology"/>
<evidence type="ECO:0000313" key="14">
    <source>
        <dbReference type="Proteomes" id="UP000623301"/>
    </source>
</evidence>
<keyword evidence="5 9" id="KW-0798">TonB box</keyword>
<comment type="subcellular location">
    <subcellularLocation>
        <location evidence="1 8">Cell outer membrane</location>
        <topology evidence="1 8">Multi-pass membrane protein</topology>
    </subcellularLocation>
</comment>
<dbReference type="Proteomes" id="UP000623301">
    <property type="component" value="Unassembled WGS sequence"/>
</dbReference>
<feature type="domain" description="TonB-dependent receptor-like beta-barrel" evidence="11">
    <location>
        <begin position="440"/>
        <end position="819"/>
    </location>
</feature>
<evidence type="ECO:0000256" key="3">
    <source>
        <dbReference type="ARBA" id="ARBA00022452"/>
    </source>
</evidence>
<dbReference type="InterPro" id="IPR023997">
    <property type="entry name" value="TonB-dep_OMP_SusC/RagA_CS"/>
</dbReference>
<comment type="caution">
    <text evidence="13">The sequence shown here is derived from an EMBL/GenBank/DDBJ whole genome shotgun (WGS) entry which is preliminary data.</text>
</comment>
<evidence type="ECO:0000256" key="6">
    <source>
        <dbReference type="ARBA" id="ARBA00023136"/>
    </source>
</evidence>
<feature type="domain" description="TonB-dependent receptor plug" evidence="12">
    <location>
        <begin position="113"/>
        <end position="220"/>
    </location>
</feature>
<feature type="signal peptide" evidence="10">
    <location>
        <begin position="1"/>
        <end position="22"/>
    </location>
</feature>
<feature type="chain" id="PRO_5047052279" evidence="10">
    <location>
        <begin position="23"/>
        <end position="1059"/>
    </location>
</feature>
<dbReference type="SUPFAM" id="SSF49464">
    <property type="entry name" value="Carboxypeptidase regulatory domain-like"/>
    <property type="match status" value="1"/>
</dbReference>
<dbReference type="Pfam" id="PF07715">
    <property type="entry name" value="Plug"/>
    <property type="match status" value="1"/>
</dbReference>
<keyword evidence="13" id="KW-0675">Receptor</keyword>
<evidence type="ECO:0000259" key="12">
    <source>
        <dbReference type="Pfam" id="PF07715"/>
    </source>
</evidence>
<evidence type="ECO:0000313" key="13">
    <source>
        <dbReference type="EMBL" id="MBJ2175037.1"/>
    </source>
</evidence>
<reference evidence="13 14" key="1">
    <citation type="submission" date="2020-12" db="EMBL/GenBank/DDBJ databases">
        <title>Aureibaculum luteum sp. nov. and Aureibaculum flavum sp. nov., novel members of the family Flavobacteriaceae isolated from Antarctic intertidal sediments.</title>
        <authorList>
            <person name="He X."/>
            <person name="Zhang X."/>
        </authorList>
    </citation>
    <scope>NUCLEOTIDE SEQUENCE [LARGE SCALE GENOMIC DNA]</scope>
    <source>
        <strain evidence="13 14">A20</strain>
    </source>
</reference>
<name>A0ABS0WST0_9FLAO</name>
<sequence length="1059" mass="116291">MKTKFSGFLTLLLAFMVQLTFAQEKTVSGTVSDETGPLPGVNILIKGTTIGTDTDFDGNYSIKAKAGDVLVFSFVGMQSIQKTVGNNNTISIVMQSDNLLEEVVVTAYGTQKKESLTGSVAEIKSEEFAKAPSGNAITGLTGKVAGVQIYAGSGQPGAAPSVRFRGIGSLTGSSEPLYVVDGVPFNESITSINPNDIESMSFVKDASAASLYGSRGANGVVIITTKKGKKGKLSVNLDLRTSFTDRAVKDYDFIDNGGDYYETYHKMLKGGFITDGGLSEADAGQKASDELITGPVGLVYNTYGGDNTSVVSPNGQIRSGSPLWTSDWEDELFDNSSGVNTAYLSVSGGSENTTYFFSAGHEDNTGYNINTGFKRYTFNTTIDSDVTDNIKFGANVNYSNREQKGTLTNNITGNFNWVRVVAPIYPVYALDHATGIPVTDANGNKLYDSEAVTSPNSLGVRPFNGFSNPVALQKLNVNESQRDNFTSRFYSKIKFLKDFTFTYNFGLDLANYNTVDYTNKIVGSGIAPNARITEEYGRGQTFTNQQLLNYSTLLGDRHTIDILVGHESSNYNFKNIEADKKDQFISTDLSLDLFAENDGSGSVRGGANEYNLEAYFARALYDFDNKYYINGSIRRDGSSVFSPDNRWGTFYGAGAAWRVSQENFMADVSWISELKLKTSFGQLGNDVVYYPLSYTGNVIIRNYAPYLDQWDVVSDGLDFSLTKTVLGNEDLKWETSTNFNAGFELRMFNDKLTIEAEYFQRKISDLLYNRPLSPSSGLPSVPENVMDMQNTGVELSIAYNIINNENLTWDFDVNATSYKNEITKLAPGREFIDNGIYRWVKGGGAYDYFTRKFEGVNSTTGMTQWGTDFDFEEDGTTPTNGITEDYSRATEYAIGKTALPDVYGGFSTTVNYKNFDFGLDFSYQIGGYAYDNIYSGGFTGKTGQNFHNDYSQTWSYDNTTASLPRIVEGSNNYSTSDFYLEDATHISLNNISLGYSIPESVLDKVGIDNIRVYGLANNLALWTKSDRQGFDPRASVTGGNNTVRYSTLKTVAFGVTVKF</sequence>
<dbReference type="InterPro" id="IPR008969">
    <property type="entry name" value="CarboxyPept-like_regulatory"/>
</dbReference>
<dbReference type="EMBL" id="JAEHFJ010000005">
    <property type="protein sequence ID" value="MBJ2175037.1"/>
    <property type="molecule type" value="Genomic_DNA"/>
</dbReference>
<dbReference type="NCBIfam" id="TIGR04056">
    <property type="entry name" value="OMP_RagA_SusC"/>
    <property type="match status" value="1"/>
</dbReference>
<keyword evidence="7 8" id="KW-0998">Cell outer membrane</keyword>
<dbReference type="NCBIfam" id="TIGR04057">
    <property type="entry name" value="SusC_RagA_signa"/>
    <property type="match status" value="1"/>
</dbReference>
<evidence type="ECO:0000259" key="11">
    <source>
        <dbReference type="Pfam" id="PF00593"/>
    </source>
</evidence>
<evidence type="ECO:0000256" key="4">
    <source>
        <dbReference type="ARBA" id="ARBA00022692"/>
    </source>
</evidence>
<dbReference type="PROSITE" id="PS52016">
    <property type="entry name" value="TONB_DEPENDENT_REC_3"/>
    <property type="match status" value="1"/>
</dbReference>
<dbReference type="InterPro" id="IPR036942">
    <property type="entry name" value="Beta-barrel_TonB_sf"/>
</dbReference>
<dbReference type="InterPro" id="IPR000531">
    <property type="entry name" value="Beta-barrel_TonB"/>
</dbReference>
<comment type="similarity">
    <text evidence="8 9">Belongs to the TonB-dependent receptor family.</text>
</comment>
<dbReference type="RefSeq" id="WP_198841740.1">
    <property type="nucleotide sequence ID" value="NZ_JAEHFJ010000005.1"/>
</dbReference>
<protein>
    <submittedName>
        <fullName evidence="13">TonB-dependent receptor</fullName>
    </submittedName>
</protein>
<dbReference type="InterPro" id="IPR023996">
    <property type="entry name" value="TonB-dep_OMP_SusC/RagA"/>
</dbReference>
<dbReference type="Pfam" id="PF00593">
    <property type="entry name" value="TonB_dep_Rec_b-barrel"/>
    <property type="match status" value="1"/>
</dbReference>
<evidence type="ECO:0000256" key="8">
    <source>
        <dbReference type="PROSITE-ProRule" id="PRU01360"/>
    </source>
</evidence>
<dbReference type="SUPFAM" id="SSF56935">
    <property type="entry name" value="Porins"/>
    <property type="match status" value="1"/>
</dbReference>
<keyword evidence="6 8" id="KW-0472">Membrane</keyword>
<gene>
    <name evidence="13" type="ORF">JBL43_12365</name>
</gene>
<accession>A0ABS0WST0</accession>
<keyword evidence="14" id="KW-1185">Reference proteome</keyword>